<dbReference type="PANTHER" id="PTHR47456">
    <property type="entry name" value="PHD-TYPE DOMAIN-CONTAINING PROTEIN"/>
    <property type="match status" value="1"/>
</dbReference>
<organism evidence="1 2">
    <name type="scientific">Patella caerulea</name>
    <name type="common">Rayed Mediterranean limpet</name>
    <dbReference type="NCBI Taxonomy" id="87958"/>
    <lineage>
        <taxon>Eukaryota</taxon>
        <taxon>Metazoa</taxon>
        <taxon>Spiralia</taxon>
        <taxon>Lophotrochozoa</taxon>
        <taxon>Mollusca</taxon>
        <taxon>Gastropoda</taxon>
        <taxon>Patellogastropoda</taxon>
        <taxon>Patelloidea</taxon>
        <taxon>Patellidae</taxon>
        <taxon>Patella</taxon>
    </lineage>
</organism>
<proteinExistence type="predicted"/>
<dbReference type="PANTHER" id="PTHR47456:SF1">
    <property type="entry name" value="PHD-TYPE DOMAIN-CONTAINING PROTEIN"/>
    <property type="match status" value="1"/>
</dbReference>
<sequence>MSKKINGNKDDTIDVNSLELLDLAIQRYEAETLSRFVCIKKEKLFGKENEIDISSLKSVNIRFQDTQTNTCPFIKYDGVPFVIIGKKILECHQGKDRDIKKKVQARLRKDLFSKSDHNFCKVRGTLSRESKKKSCPARIFARHVIKFPDFKFGKKPSQSRESISNAIKKILKNGDALSYQHKYYVSFASADNHQYHFKEREPVPSTRIDAQLASFIETMVHFHGVSSCRTIQPLLEVFLREIMFPGKPLPPKSNKKFWPSSNDISSYMALAVMKQGVTNGNRVNMFQLLSATQLNCFTFINIQNIRLAEYMTNIEIILLAENMFNIKKI</sequence>
<evidence type="ECO:0000313" key="2">
    <source>
        <dbReference type="Proteomes" id="UP001347796"/>
    </source>
</evidence>
<protein>
    <submittedName>
        <fullName evidence="1">Uncharacterized protein</fullName>
    </submittedName>
</protein>
<name>A0AAN8Q278_PATCE</name>
<keyword evidence="2" id="KW-1185">Reference proteome</keyword>
<dbReference type="Proteomes" id="UP001347796">
    <property type="component" value="Unassembled WGS sequence"/>
</dbReference>
<comment type="caution">
    <text evidence="1">The sequence shown here is derived from an EMBL/GenBank/DDBJ whole genome shotgun (WGS) entry which is preliminary data.</text>
</comment>
<evidence type="ECO:0000313" key="1">
    <source>
        <dbReference type="EMBL" id="KAK6180870.1"/>
    </source>
</evidence>
<gene>
    <name evidence="1" type="ORF">SNE40_008845</name>
</gene>
<dbReference type="GO" id="GO:0003700">
    <property type="term" value="F:DNA-binding transcription factor activity"/>
    <property type="evidence" value="ECO:0007669"/>
    <property type="project" value="InterPro"/>
</dbReference>
<accession>A0AAN8Q278</accession>
<dbReference type="AlphaFoldDB" id="A0AAN8Q278"/>
<dbReference type="InterPro" id="IPR029309">
    <property type="entry name" value="CaRF"/>
</dbReference>
<dbReference type="Pfam" id="PF15299">
    <property type="entry name" value="ALS2CR8"/>
    <property type="match status" value="1"/>
</dbReference>
<dbReference type="EMBL" id="JAZGQO010000007">
    <property type="protein sequence ID" value="KAK6180870.1"/>
    <property type="molecule type" value="Genomic_DNA"/>
</dbReference>
<reference evidence="1 2" key="1">
    <citation type="submission" date="2024-01" db="EMBL/GenBank/DDBJ databases">
        <title>The genome of the rayed Mediterranean limpet Patella caerulea (Linnaeus, 1758).</title>
        <authorList>
            <person name="Anh-Thu Weber A."/>
            <person name="Halstead-Nussloch G."/>
        </authorList>
    </citation>
    <scope>NUCLEOTIDE SEQUENCE [LARGE SCALE GENOMIC DNA]</scope>
    <source>
        <strain evidence="1">AATW-2023a</strain>
        <tissue evidence="1">Whole specimen</tissue>
    </source>
</reference>